<sequence length="172" mass="18904">MATPSHTPRPFYVEAPSSSNYSFPTRFVGLLNVLAHHIRCEEALFQSDPSDPCHDRFSSDAAEARVSLDRVLDRVAAVQDVAGTDVPLYRMALIIRDLVRNGTAPVFRRQAEESMALDLVVPGEDAAEVRVRKMLLAARKRLLMMADIPLYQSARTRTDTAAAADVPAPQAA</sequence>
<dbReference type="Proteomes" id="UP000481417">
    <property type="component" value="Unassembled WGS sequence"/>
</dbReference>
<evidence type="ECO:0000313" key="2">
    <source>
        <dbReference type="Proteomes" id="UP000481417"/>
    </source>
</evidence>
<comment type="caution">
    <text evidence="1">The sequence shown here is derived from an EMBL/GenBank/DDBJ whole genome shotgun (WGS) entry which is preliminary data.</text>
</comment>
<organism evidence="1 2">
    <name type="scientific">Paracoccus lichenicola</name>
    <dbReference type="NCBI Taxonomy" id="2665644"/>
    <lineage>
        <taxon>Bacteria</taxon>
        <taxon>Pseudomonadati</taxon>
        <taxon>Pseudomonadota</taxon>
        <taxon>Alphaproteobacteria</taxon>
        <taxon>Rhodobacterales</taxon>
        <taxon>Paracoccaceae</taxon>
        <taxon>Paracoccus</taxon>
    </lineage>
</organism>
<dbReference type="AlphaFoldDB" id="A0A6L6HSD2"/>
<evidence type="ECO:0000313" key="1">
    <source>
        <dbReference type="EMBL" id="MTE02094.1"/>
    </source>
</evidence>
<keyword evidence="2" id="KW-1185">Reference proteome</keyword>
<gene>
    <name evidence="1" type="ORF">GIY56_17530</name>
</gene>
<reference evidence="1 2" key="1">
    <citation type="submission" date="2019-11" db="EMBL/GenBank/DDBJ databases">
        <authorList>
            <person name="Lang L."/>
        </authorList>
    </citation>
    <scope>NUCLEOTIDE SEQUENCE [LARGE SCALE GENOMIC DNA]</scope>
    <source>
        <strain evidence="1 2">YIM 132242</strain>
    </source>
</reference>
<proteinExistence type="predicted"/>
<protein>
    <submittedName>
        <fullName evidence="1">Uncharacterized protein</fullName>
    </submittedName>
</protein>
<accession>A0A6L6HSD2</accession>
<dbReference type="RefSeq" id="WP_154766144.1">
    <property type="nucleotide sequence ID" value="NZ_WMBT01000028.1"/>
</dbReference>
<dbReference type="EMBL" id="WMBT01000028">
    <property type="protein sequence ID" value="MTE02094.1"/>
    <property type="molecule type" value="Genomic_DNA"/>
</dbReference>
<name>A0A6L6HSD2_9RHOB</name>